<evidence type="ECO:0000313" key="2">
    <source>
        <dbReference type="EMBL" id="QPS45828.1"/>
    </source>
</evidence>
<dbReference type="PANTHER" id="PTHR35174">
    <property type="entry name" value="BLL7171 PROTEIN-RELATED"/>
    <property type="match status" value="1"/>
</dbReference>
<proteinExistence type="inferred from homology"/>
<dbReference type="EMBL" id="CP065687">
    <property type="protein sequence ID" value="QPS45828.1"/>
    <property type="molecule type" value="Genomic_DNA"/>
</dbReference>
<name>A0A7U4PBJ2_9BURK</name>
<dbReference type="SUPFAM" id="SSF54909">
    <property type="entry name" value="Dimeric alpha+beta barrel"/>
    <property type="match status" value="1"/>
</dbReference>
<reference evidence="2 3" key="1">
    <citation type="submission" date="2020-12" db="EMBL/GenBank/DDBJ databases">
        <title>FDA dAtabase for Regulatory Grade micrObial Sequences (FDA-ARGOS): Supporting development and validation of Infectious Disease Dx tests.</title>
        <authorList>
            <person name="Nelson B."/>
            <person name="Plummer A."/>
            <person name="Tallon L."/>
            <person name="Sadzewicz L."/>
            <person name="Zhao X."/>
            <person name="Boylan J."/>
            <person name="Ott S."/>
            <person name="Bowen H."/>
            <person name="Vavikolanu K."/>
            <person name="Mehta A."/>
            <person name="Aluvathingal J."/>
            <person name="Nadendla S."/>
            <person name="Myers T."/>
            <person name="Yan Y."/>
            <person name="Sichtig H."/>
        </authorList>
    </citation>
    <scope>NUCLEOTIDE SEQUENCE [LARGE SCALE GENOMIC DNA]</scope>
    <source>
        <strain evidence="2 3">FDAARGOS_899</strain>
    </source>
</reference>
<dbReference type="InterPro" id="IPR011008">
    <property type="entry name" value="Dimeric_a/b-barrel"/>
</dbReference>
<dbReference type="Gene3D" id="3.30.70.1060">
    <property type="entry name" value="Dimeric alpha+beta barrel"/>
    <property type="match status" value="1"/>
</dbReference>
<dbReference type="RefSeq" id="WP_009915738.1">
    <property type="nucleotide sequence ID" value="NZ_CP013382.1"/>
</dbReference>
<dbReference type="AlphaFoldDB" id="A0A7U4PBJ2"/>
<accession>A0A7U4PBJ2</accession>
<organism evidence="2 3">
    <name type="scientific">Burkholderia humptydooensis</name>
    <dbReference type="NCBI Taxonomy" id="430531"/>
    <lineage>
        <taxon>Bacteria</taxon>
        <taxon>Pseudomonadati</taxon>
        <taxon>Pseudomonadota</taxon>
        <taxon>Betaproteobacteria</taxon>
        <taxon>Burkholderiales</taxon>
        <taxon>Burkholderiaceae</taxon>
        <taxon>Burkholderia</taxon>
        <taxon>pseudomallei group</taxon>
    </lineage>
</organism>
<gene>
    <name evidence="2" type="ORF">I6G56_27200</name>
</gene>
<evidence type="ECO:0000256" key="1">
    <source>
        <dbReference type="ARBA" id="ARBA00007689"/>
    </source>
</evidence>
<comment type="similarity">
    <text evidence="1">Belongs to the YciI family.</text>
</comment>
<dbReference type="KEGG" id="bhg:I6G56_27200"/>
<dbReference type="Pfam" id="PF03795">
    <property type="entry name" value="YCII"/>
    <property type="match status" value="1"/>
</dbReference>
<sequence length="137" mass="15224">MRFMIMVKANATSESGAMPDASLIVAMATYHEELAKAGVLLDAAGLQPSSKGWRVRYSGGKRAVIDGPFAETKELIAGYTLIQVRSRDEALEWARRFPAPFGEREDGEIEVRQLFELDDFEPGDAVDRFRELESKLG</sequence>
<dbReference type="PANTHER" id="PTHR35174:SF4">
    <property type="entry name" value="BLL7163 PROTEIN"/>
    <property type="match status" value="1"/>
</dbReference>
<evidence type="ECO:0000313" key="3">
    <source>
        <dbReference type="Proteomes" id="UP000594943"/>
    </source>
</evidence>
<dbReference type="Proteomes" id="UP000594943">
    <property type="component" value="Chromosome 2"/>
</dbReference>
<protein>
    <submittedName>
        <fullName evidence="2">YciI family protein</fullName>
    </submittedName>
</protein>
<dbReference type="InterPro" id="IPR005545">
    <property type="entry name" value="YCII"/>
</dbReference>
<accession>A0A7T2U5B3</accession>